<evidence type="ECO:0000313" key="1">
    <source>
        <dbReference type="EMBL" id="PJZ29136.1"/>
    </source>
</evidence>
<reference evidence="1 2" key="1">
    <citation type="submission" date="2017-07" db="EMBL/GenBank/DDBJ databases">
        <title>Leptospira spp. isolated from tropical soils.</title>
        <authorList>
            <person name="Thibeaux R."/>
            <person name="Iraola G."/>
            <person name="Ferres I."/>
            <person name="Bierque E."/>
            <person name="Girault D."/>
            <person name="Soupe-Gilbert M.-E."/>
            <person name="Picardeau M."/>
            <person name="Goarant C."/>
        </authorList>
    </citation>
    <scope>NUCLEOTIDE SEQUENCE [LARGE SCALE GENOMIC DNA]</scope>
    <source>
        <strain evidence="1 2">JW2-C-B1</strain>
    </source>
</reference>
<sequence length="70" mass="8309">MNWSDLRRSVGTTTFSPKTSLHLFETKSLLDKNHLPKEFFPESETSDEIENEVVFDLHRREETRKKEDAK</sequence>
<protein>
    <submittedName>
        <fullName evidence="1">Uncharacterized protein</fullName>
    </submittedName>
</protein>
<proteinExistence type="predicted"/>
<organism evidence="1 2">
    <name type="scientific">Leptospira kmetyi</name>
    <dbReference type="NCBI Taxonomy" id="408139"/>
    <lineage>
        <taxon>Bacteria</taxon>
        <taxon>Pseudomonadati</taxon>
        <taxon>Spirochaetota</taxon>
        <taxon>Spirochaetia</taxon>
        <taxon>Leptospirales</taxon>
        <taxon>Leptospiraceae</taxon>
        <taxon>Leptospira</taxon>
    </lineage>
</organism>
<dbReference type="Proteomes" id="UP000231919">
    <property type="component" value="Unassembled WGS sequence"/>
</dbReference>
<dbReference type="EMBL" id="NPDP01000026">
    <property type="protein sequence ID" value="PJZ29136.1"/>
    <property type="molecule type" value="Genomic_DNA"/>
</dbReference>
<accession>A0ABX4N716</accession>
<gene>
    <name evidence="1" type="ORF">CH378_13995</name>
</gene>
<comment type="caution">
    <text evidence="1">The sequence shown here is derived from an EMBL/GenBank/DDBJ whole genome shotgun (WGS) entry which is preliminary data.</text>
</comment>
<keyword evidence="2" id="KW-1185">Reference proteome</keyword>
<evidence type="ECO:0000313" key="2">
    <source>
        <dbReference type="Proteomes" id="UP000231919"/>
    </source>
</evidence>
<name>A0ABX4N716_9LEPT</name>